<keyword evidence="6" id="KW-0413">Isomerase</keyword>
<evidence type="ECO:0000256" key="6">
    <source>
        <dbReference type="ARBA" id="ARBA00023235"/>
    </source>
</evidence>
<dbReference type="Pfam" id="PF10143">
    <property type="entry name" value="PhosphMutase"/>
    <property type="match status" value="1"/>
</dbReference>
<dbReference type="InterPro" id="IPR042253">
    <property type="entry name" value="Pglycerate_mutase_ApgM_sf"/>
</dbReference>
<dbReference type="InterPro" id="IPR004456">
    <property type="entry name" value="Pglycerate_mutase_ApgM"/>
</dbReference>
<dbReference type="AlphaFoldDB" id="A0A0F9NCM5"/>
<protein>
    <recommendedName>
        <fullName evidence="7">Metalloenzyme domain-containing protein</fullName>
    </recommendedName>
</protein>
<accession>A0A0F9NCM5</accession>
<dbReference type="GO" id="GO:0004619">
    <property type="term" value="F:phosphoglycerate mutase activity"/>
    <property type="evidence" value="ECO:0007669"/>
    <property type="project" value="UniProtKB-EC"/>
</dbReference>
<dbReference type="InterPro" id="IPR023665">
    <property type="entry name" value="ApgAM_prokaryotes"/>
</dbReference>
<comment type="pathway">
    <text evidence="3">Carbohydrate degradation.</text>
</comment>
<dbReference type="CDD" id="cd16011">
    <property type="entry name" value="iPGM_like"/>
    <property type="match status" value="1"/>
</dbReference>
<dbReference type="GO" id="GO:0006096">
    <property type="term" value="P:glycolytic process"/>
    <property type="evidence" value="ECO:0007669"/>
    <property type="project" value="UniProtKB-KW"/>
</dbReference>
<dbReference type="InterPro" id="IPR017850">
    <property type="entry name" value="Alkaline_phosphatase_core_sf"/>
</dbReference>
<dbReference type="PIRSF" id="PIRSF006392">
    <property type="entry name" value="IPGAM_arch"/>
    <property type="match status" value="1"/>
</dbReference>
<evidence type="ECO:0000313" key="8">
    <source>
        <dbReference type="EMBL" id="KKM86495.1"/>
    </source>
</evidence>
<dbReference type="SUPFAM" id="SSF53649">
    <property type="entry name" value="Alkaline phosphatase-like"/>
    <property type="match status" value="1"/>
</dbReference>
<dbReference type="PANTHER" id="PTHR31209">
    <property type="entry name" value="COFACTOR-INDEPENDENT PHOSPHOGLYCERATE MUTASE"/>
    <property type="match status" value="1"/>
</dbReference>
<dbReference type="NCBIfam" id="TIGR02535">
    <property type="entry name" value="hyp_Hser_kinase"/>
    <property type="match status" value="1"/>
</dbReference>
<dbReference type="NCBIfam" id="NF003242">
    <property type="entry name" value="PRK04200.1"/>
    <property type="match status" value="1"/>
</dbReference>
<evidence type="ECO:0000256" key="3">
    <source>
        <dbReference type="ARBA" id="ARBA00004921"/>
    </source>
</evidence>
<evidence type="ECO:0000256" key="4">
    <source>
        <dbReference type="ARBA" id="ARBA00005524"/>
    </source>
</evidence>
<evidence type="ECO:0000256" key="2">
    <source>
        <dbReference type="ARBA" id="ARBA00002315"/>
    </source>
</evidence>
<comment type="catalytic activity">
    <reaction evidence="1">
        <text>(2R)-2-phosphoglycerate = (2R)-3-phosphoglycerate</text>
        <dbReference type="Rhea" id="RHEA:15901"/>
        <dbReference type="ChEBI" id="CHEBI:58272"/>
        <dbReference type="ChEBI" id="CHEBI:58289"/>
        <dbReference type="EC" id="5.4.2.12"/>
    </reaction>
</comment>
<comment type="caution">
    <text evidence="8">The sequence shown here is derived from an EMBL/GenBank/DDBJ whole genome shotgun (WGS) entry which is preliminary data.</text>
</comment>
<proteinExistence type="inferred from homology"/>
<sequence>MKFCIIIPDGMADYKLEKLGGRTPLEAARTPFLDNISYNGSLGLVQTVPKKFTPGSDIACLSVLGYDPKVYYTGRAPLEAASLGMDLRKEEYAVRCNLVSVHNDILEDFSAGHITDNEAKSIISTLNEKLGNDTIRFHTGKGYRNIMIYNGDSEMDAVCTPPHDIIGKPIERNLPKGKGSEILIDLMRNSQQILENHDVNKVRRDLDENPANMIWLWGQGHRPDMPPFKEMYGLSGAVITGVDLLRGIATYLGWNIINVPGATGYLDTNYNAKAQYAIEAIETHDMVLVHIEAPDEASHEGNIYEKIRAIENIDSKIIGPVYNALKKYNAFRILVLPDHYTSIQEKTHTPDPVPFATYGTDSVKKSKLSFTESNAKRGAKIKKGYKLMRHFIKGDL</sequence>
<keyword evidence="5" id="KW-0324">Glycolysis</keyword>
<evidence type="ECO:0000259" key="7">
    <source>
        <dbReference type="Pfam" id="PF01676"/>
    </source>
</evidence>
<dbReference type="InterPro" id="IPR006124">
    <property type="entry name" value="Metalloenzyme"/>
</dbReference>
<organism evidence="8">
    <name type="scientific">marine sediment metagenome</name>
    <dbReference type="NCBI Taxonomy" id="412755"/>
    <lineage>
        <taxon>unclassified sequences</taxon>
        <taxon>metagenomes</taxon>
        <taxon>ecological metagenomes</taxon>
    </lineage>
</organism>
<evidence type="ECO:0000256" key="1">
    <source>
        <dbReference type="ARBA" id="ARBA00000370"/>
    </source>
</evidence>
<comment type="function">
    <text evidence="2">Catalyzes the interconversion of 2-phosphoglycerate and 3-phosphoglycerate.</text>
</comment>
<name>A0A0F9NCM5_9ZZZZ</name>
<reference evidence="8" key="1">
    <citation type="journal article" date="2015" name="Nature">
        <title>Complex archaea that bridge the gap between prokaryotes and eukaryotes.</title>
        <authorList>
            <person name="Spang A."/>
            <person name="Saw J.H."/>
            <person name="Jorgensen S.L."/>
            <person name="Zaremba-Niedzwiedzka K."/>
            <person name="Martijn J."/>
            <person name="Lind A.E."/>
            <person name="van Eijk R."/>
            <person name="Schleper C."/>
            <person name="Guy L."/>
            <person name="Ettema T.J."/>
        </authorList>
    </citation>
    <scope>NUCLEOTIDE SEQUENCE</scope>
</reference>
<dbReference type="GO" id="GO:0046872">
    <property type="term" value="F:metal ion binding"/>
    <property type="evidence" value="ECO:0007669"/>
    <property type="project" value="InterPro"/>
</dbReference>
<feature type="domain" description="Metalloenzyme" evidence="7">
    <location>
        <begin position="1"/>
        <end position="367"/>
    </location>
</feature>
<dbReference type="PANTHER" id="PTHR31209:SF4">
    <property type="entry name" value="2,3-BISPHOSPHOGLYCERATE-INDEPENDENT PHOSPHOGLYCERATE MUTASE"/>
    <property type="match status" value="1"/>
</dbReference>
<dbReference type="Gene3D" id="3.40.720.10">
    <property type="entry name" value="Alkaline Phosphatase, subunit A"/>
    <property type="match status" value="1"/>
</dbReference>
<dbReference type="Gene3D" id="3.30.70.2130">
    <property type="entry name" value="Metalloenzyme domain"/>
    <property type="match status" value="1"/>
</dbReference>
<comment type="similarity">
    <text evidence="4">Belongs to the BPG-independent phosphoglycerate mutase family. A-PGAM subfamily.</text>
</comment>
<dbReference type="EMBL" id="LAZR01007247">
    <property type="protein sequence ID" value="KKM86495.1"/>
    <property type="molecule type" value="Genomic_DNA"/>
</dbReference>
<evidence type="ECO:0000256" key="5">
    <source>
        <dbReference type="ARBA" id="ARBA00023152"/>
    </source>
</evidence>
<dbReference type="NCBIfam" id="TIGR00306">
    <property type="entry name" value="apgM"/>
    <property type="match status" value="1"/>
</dbReference>
<gene>
    <name evidence="8" type="ORF">LCGC14_1278460</name>
</gene>
<dbReference type="Pfam" id="PF01676">
    <property type="entry name" value="Metalloenzyme"/>
    <property type="match status" value="1"/>
</dbReference>